<dbReference type="STRING" id="498761.HM1_0180"/>
<name>B0TDT6_HELMI</name>
<dbReference type="Proteomes" id="UP000008550">
    <property type="component" value="Chromosome"/>
</dbReference>
<dbReference type="HOGENOM" id="CLU_2879708_0_0_9"/>
<accession>B0TDT6</accession>
<organism evidence="1 2">
    <name type="scientific">Heliobacterium modesticaldum (strain ATCC 51547 / Ice1)</name>
    <dbReference type="NCBI Taxonomy" id="498761"/>
    <lineage>
        <taxon>Bacteria</taxon>
        <taxon>Bacillati</taxon>
        <taxon>Bacillota</taxon>
        <taxon>Clostridia</taxon>
        <taxon>Eubacteriales</taxon>
        <taxon>Heliobacteriaceae</taxon>
        <taxon>Heliomicrobium</taxon>
    </lineage>
</organism>
<gene>
    <name evidence="1" type="ORF">HM1_0180</name>
</gene>
<evidence type="ECO:0000313" key="2">
    <source>
        <dbReference type="Proteomes" id="UP000008550"/>
    </source>
</evidence>
<proteinExistence type="predicted"/>
<dbReference type="EMBL" id="CP000930">
    <property type="protein sequence ID" value="ABZ82799.1"/>
    <property type="molecule type" value="Genomic_DNA"/>
</dbReference>
<evidence type="ECO:0000313" key="1">
    <source>
        <dbReference type="EMBL" id="ABZ82799.1"/>
    </source>
</evidence>
<protein>
    <submittedName>
        <fullName evidence="1">Uncharacterized protein</fullName>
    </submittedName>
</protein>
<dbReference type="KEGG" id="hmo:HM1_0180"/>
<sequence>MWEKLSFNPILDNGQPYAFYLKLRMTLSNIMHSSEKSSANNRFFFRPTGSTLQFVDQTGKWAT</sequence>
<dbReference type="AlphaFoldDB" id="B0TDT6"/>
<reference evidence="1 2" key="1">
    <citation type="journal article" date="2008" name="J. Bacteriol.">
        <title>The genome of Heliobacterium modesticaldum, a phototrophic representative of the Firmicutes containing the simplest photosynthetic apparatus.</title>
        <authorList>
            <person name="Sattley W.M."/>
            <person name="Madigan M.T."/>
            <person name="Swingley W.D."/>
            <person name="Cheung P.C."/>
            <person name="Clocksin K.M."/>
            <person name="Conrad A.L."/>
            <person name="Dejesa L.C."/>
            <person name="Honchak B.M."/>
            <person name="Jung D.O."/>
            <person name="Karbach L.E."/>
            <person name="Kurdoglu A."/>
            <person name="Lahiri S."/>
            <person name="Mastrian S.D."/>
            <person name="Page L.E."/>
            <person name="Taylor H.L."/>
            <person name="Wang Z.T."/>
            <person name="Raymond J."/>
            <person name="Chen M."/>
            <person name="Blankenship R.E."/>
            <person name="Touchman J.W."/>
        </authorList>
    </citation>
    <scope>NUCLEOTIDE SEQUENCE [LARGE SCALE GENOMIC DNA]</scope>
    <source>
        <strain evidence="2">ATCC 51547 / Ice1</strain>
    </source>
</reference>
<keyword evidence="2" id="KW-1185">Reference proteome</keyword>